<protein>
    <recommendedName>
        <fullName evidence="5">Secreted protein</fullName>
    </recommendedName>
</protein>
<accession>A0A2A9NSG6</accession>
<evidence type="ECO:0000256" key="2">
    <source>
        <dbReference type="SAM" id="SignalP"/>
    </source>
</evidence>
<feature type="region of interest" description="Disordered" evidence="1">
    <location>
        <begin position="53"/>
        <end position="77"/>
    </location>
</feature>
<evidence type="ECO:0000313" key="3">
    <source>
        <dbReference type="EMBL" id="PFH50622.1"/>
    </source>
</evidence>
<dbReference type="Proteomes" id="UP000242287">
    <property type="component" value="Unassembled WGS sequence"/>
</dbReference>
<keyword evidence="2" id="KW-0732">Signal</keyword>
<organism evidence="3 4">
    <name type="scientific">Amanita thiersii Skay4041</name>
    <dbReference type="NCBI Taxonomy" id="703135"/>
    <lineage>
        <taxon>Eukaryota</taxon>
        <taxon>Fungi</taxon>
        <taxon>Dikarya</taxon>
        <taxon>Basidiomycota</taxon>
        <taxon>Agaricomycotina</taxon>
        <taxon>Agaricomycetes</taxon>
        <taxon>Agaricomycetidae</taxon>
        <taxon>Agaricales</taxon>
        <taxon>Pluteineae</taxon>
        <taxon>Amanitaceae</taxon>
        <taxon>Amanita</taxon>
    </lineage>
</organism>
<dbReference type="EMBL" id="KZ302000">
    <property type="protein sequence ID" value="PFH50622.1"/>
    <property type="molecule type" value="Genomic_DNA"/>
</dbReference>
<evidence type="ECO:0000313" key="4">
    <source>
        <dbReference type="Proteomes" id="UP000242287"/>
    </source>
</evidence>
<evidence type="ECO:0000256" key="1">
    <source>
        <dbReference type="SAM" id="MobiDB-lite"/>
    </source>
</evidence>
<evidence type="ECO:0008006" key="5">
    <source>
        <dbReference type="Google" id="ProtNLM"/>
    </source>
</evidence>
<name>A0A2A9NSG6_9AGAR</name>
<reference evidence="3 4" key="1">
    <citation type="submission" date="2014-02" db="EMBL/GenBank/DDBJ databases">
        <title>Transposable element dynamics among asymbiotic and ectomycorrhizal Amanita fungi.</title>
        <authorList>
            <consortium name="DOE Joint Genome Institute"/>
            <person name="Hess J."/>
            <person name="Skrede I."/>
            <person name="Wolfe B."/>
            <person name="LaButti K."/>
            <person name="Ohm R.A."/>
            <person name="Grigoriev I.V."/>
            <person name="Pringle A."/>
        </authorList>
    </citation>
    <scope>NUCLEOTIDE SEQUENCE [LARGE SCALE GENOMIC DNA]</scope>
    <source>
        <strain evidence="3 4">SKay4041</strain>
    </source>
</reference>
<dbReference type="AlphaFoldDB" id="A0A2A9NSG6"/>
<sequence length="77" mass="8497">MTVLVVFMTLFALLVRAAPTTFTPNATRSDELEVVAGRLGNVAETLEASTVVHPAEQQLAGKRDSSRQRSPRARFRR</sequence>
<gene>
    <name evidence="3" type="ORF">AMATHDRAFT_3802</name>
</gene>
<proteinExistence type="predicted"/>
<feature type="chain" id="PRO_5012021409" description="Secreted protein" evidence="2">
    <location>
        <begin position="18"/>
        <end position="77"/>
    </location>
</feature>
<keyword evidence="4" id="KW-1185">Reference proteome</keyword>
<feature type="signal peptide" evidence="2">
    <location>
        <begin position="1"/>
        <end position="17"/>
    </location>
</feature>